<proteinExistence type="predicted"/>
<gene>
    <name evidence="1" type="ORF">EZS27_014075</name>
</gene>
<name>A0A5J4RXF3_9ZZZZ</name>
<evidence type="ECO:0000313" key="1">
    <source>
        <dbReference type="EMBL" id="KAA6337885.1"/>
    </source>
</evidence>
<accession>A0A5J4RXF3</accession>
<dbReference type="AlphaFoldDB" id="A0A5J4RXF3"/>
<sequence>RFLPVSYPIAKWGGMPGEARENRVEWVEDCPASAKKVVGIPYELY</sequence>
<comment type="caution">
    <text evidence="1">The sequence shown here is derived from an EMBL/GenBank/DDBJ whole genome shotgun (WGS) entry which is preliminary data.</text>
</comment>
<feature type="non-terminal residue" evidence="1">
    <location>
        <position position="1"/>
    </location>
</feature>
<reference evidence="1" key="1">
    <citation type="submission" date="2019-03" db="EMBL/GenBank/DDBJ databases">
        <title>Single cell metagenomics reveals metabolic interactions within the superorganism composed of flagellate Streblomastix strix and complex community of Bacteroidetes bacteria on its surface.</title>
        <authorList>
            <person name="Treitli S.C."/>
            <person name="Kolisko M."/>
            <person name="Husnik F."/>
            <person name="Keeling P."/>
            <person name="Hampl V."/>
        </authorList>
    </citation>
    <scope>NUCLEOTIDE SEQUENCE</scope>
    <source>
        <strain evidence="1">STM</strain>
    </source>
</reference>
<protein>
    <submittedName>
        <fullName evidence="1">Uncharacterized protein</fullName>
    </submittedName>
</protein>
<organism evidence="1">
    <name type="scientific">termite gut metagenome</name>
    <dbReference type="NCBI Taxonomy" id="433724"/>
    <lineage>
        <taxon>unclassified sequences</taxon>
        <taxon>metagenomes</taxon>
        <taxon>organismal metagenomes</taxon>
    </lineage>
</organism>
<dbReference type="EMBL" id="SNRY01000663">
    <property type="protein sequence ID" value="KAA6337885.1"/>
    <property type="molecule type" value="Genomic_DNA"/>
</dbReference>